<sequence length="245" mass="27882">MFASLAVAINMGLEMLETPSGRQALCELGHTFVAKRAESLERTPFAGNLSRMNEYVDHFLERVRNHYPLVAVQREHDSVIAGTIPGLGSTTLDNFYPEDAGMFSYNIERVNSMVAAHEACLRATRQRERKKLEERWQNFIFIFACATLHELAHLFTSYLSLGCISSPPLGRGEGSIGGRWLEGRLYGGSLEIYSGQNHRPDMPGLLFLMDEDYTVRRIDSRAIIQFVSNPRRKPIESVRYWLDQH</sequence>
<dbReference type="EMBL" id="SKBN01000369">
    <property type="protein sequence ID" value="TGJ78614.1"/>
    <property type="molecule type" value="Genomic_DNA"/>
</dbReference>
<gene>
    <name evidence="1" type="ORF">E0Z10_g10156</name>
</gene>
<name>A0A4Z0Y4C5_9PEZI</name>
<evidence type="ECO:0000313" key="2">
    <source>
        <dbReference type="Proteomes" id="UP000297716"/>
    </source>
</evidence>
<reference evidence="1 2" key="1">
    <citation type="submission" date="2019-03" db="EMBL/GenBank/DDBJ databases">
        <title>Draft genome sequence of Xylaria hypoxylon DSM 108379, a ubiquitous saprotrophic-parasitic fungi on hardwood.</title>
        <authorList>
            <person name="Buettner E."/>
            <person name="Leonhardt S."/>
            <person name="Gebauer A.M."/>
            <person name="Liers C."/>
            <person name="Hofrichter M."/>
            <person name="Kellner H."/>
        </authorList>
    </citation>
    <scope>NUCLEOTIDE SEQUENCE [LARGE SCALE GENOMIC DNA]</scope>
    <source>
        <strain evidence="1 2">DSM 108379</strain>
    </source>
</reference>
<organism evidence="1 2">
    <name type="scientific">Xylaria hypoxylon</name>
    <dbReference type="NCBI Taxonomy" id="37992"/>
    <lineage>
        <taxon>Eukaryota</taxon>
        <taxon>Fungi</taxon>
        <taxon>Dikarya</taxon>
        <taxon>Ascomycota</taxon>
        <taxon>Pezizomycotina</taxon>
        <taxon>Sordariomycetes</taxon>
        <taxon>Xylariomycetidae</taxon>
        <taxon>Xylariales</taxon>
        <taxon>Xylariaceae</taxon>
        <taxon>Xylaria</taxon>
    </lineage>
</organism>
<dbReference type="OrthoDB" id="5290015at2759"/>
<accession>A0A4Z0Y4C5</accession>
<evidence type="ECO:0000313" key="1">
    <source>
        <dbReference type="EMBL" id="TGJ78614.1"/>
    </source>
</evidence>
<comment type="caution">
    <text evidence="1">The sequence shown here is derived from an EMBL/GenBank/DDBJ whole genome shotgun (WGS) entry which is preliminary data.</text>
</comment>
<dbReference type="Proteomes" id="UP000297716">
    <property type="component" value="Unassembled WGS sequence"/>
</dbReference>
<keyword evidence="2" id="KW-1185">Reference proteome</keyword>
<dbReference type="AlphaFoldDB" id="A0A4Z0Y4C5"/>
<protein>
    <submittedName>
        <fullName evidence="1">Uncharacterized protein</fullName>
    </submittedName>
</protein>
<proteinExistence type="predicted"/>